<accession>A0A1I0L8E6</accession>
<reference evidence="2 3" key="1">
    <citation type="submission" date="2016-10" db="EMBL/GenBank/DDBJ databases">
        <authorList>
            <person name="de Groot N.N."/>
        </authorList>
    </citation>
    <scope>NUCLEOTIDE SEQUENCE [LARGE SCALE GENOMIC DNA]</scope>
    <source>
        <strain evidence="2 3">CGMCC 4.5598</strain>
    </source>
</reference>
<name>A0A1I0L8E6_9ACTN</name>
<dbReference type="EMBL" id="FOHX01000013">
    <property type="protein sequence ID" value="SEU36250.1"/>
    <property type="molecule type" value="Genomic_DNA"/>
</dbReference>
<evidence type="ECO:0000313" key="3">
    <source>
        <dbReference type="Proteomes" id="UP000199361"/>
    </source>
</evidence>
<dbReference type="AlphaFoldDB" id="A0A1I0L8E6"/>
<organism evidence="2 3">
    <name type="scientific">Nonomuraea wenchangensis</name>
    <dbReference type="NCBI Taxonomy" id="568860"/>
    <lineage>
        <taxon>Bacteria</taxon>
        <taxon>Bacillati</taxon>
        <taxon>Actinomycetota</taxon>
        <taxon>Actinomycetes</taxon>
        <taxon>Streptosporangiales</taxon>
        <taxon>Streptosporangiaceae</taxon>
        <taxon>Nonomuraea</taxon>
    </lineage>
</organism>
<evidence type="ECO:0000313" key="2">
    <source>
        <dbReference type="EMBL" id="SEU36250.1"/>
    </source>
</evidence>
<keyword evidence="3" id="KW-1185">Reference proteome</keyword>
<dbReference type="STRING" id="568860.SAMN05421811_113167"/>
<sequence>MPPGTRSMRYTRWGARVSIRAPVARPVTTKLDPDKPALQLPPVPKR</sequence>
<feature type="region of interest" description="Disordered" evidence="1">
    <location>
        <begin position="25"/>
        <end position="46"/>
    </location>
</feature>
<proteinExistence type="predicted"/>
<gene>
    <name evidence="2" type="ORF">SAMN05421811_113167</name>
</gene>
<evidence type="ECO:0000256" key="1">
    <source>
        <dbReference type="SAM" id="MobiDB-lite"/>
    </source>
</evidence>
<protein>
    <submittedName>
        <fullName evidence="2">Uncharacterized protein</fullName>
    </submittedName>
</protein>
<dbReference type="Proteomes" id="UP000199361">
    <property type="component" value="Unassembled WGS sequence"/>
</dbReference>